<accession>A0A1V1NYK2</accession>
<dbReference type="EMBL" id="ATBP01001253">
    <property type="protein sequence ID" value="ETR67702.1"/>
    <property type="molecule type" value="Genomic_DNA"/>
</dbReference>
<name>A0A1V1NYK2_9BACT</name>
<gene>
    <name evidence="2" type="ORF">OMM_05000</name>
</gene>
<evidence type="ECO:0000313" key="2">
    <source>
        <dbReference type="EMBL" id="ETR67702.1"/>
    </source>
</evidence>
<sequence length="793" mass="92381">MVDILSMILSKEATNYISSLNSRVNQILIQTGKLLYPIENDELLNQYECLRHIWVDEVPVKDGCIKFNIPRSSYYKFEKVFVDFGLPGLLFLPHIPKQFPDLEQLVILIKKARPSLSYTSILRITQAVPLTREYTTLSLISSILQSYGYGLSSMKSDIDFWNNVQRRLKTWLRLSKKKIKGRDLSDRKGTFLLKEDKSQRQLELIRHLFYNPDEKIKTACKKFDIPQTTYYRLISDYQFLGPWAIIPACSDGREGISDRLKLDVILEKLKNPQYTPETIIKKFKLDISRYAIHRIFEKWCISNKNREPLALDEFMVKDFDSKTEIFQPVKTAFQVITEKQLLSTRRINRHFERICKKITIRPLNICDPGPLILAPFVNDFGIVQAFELYGPPKLRGKELTNIALLNVFRILAGYRRISHLSNNRDHSVAFASGIGMYGTTSKYYDDTIHFKFDQLYRLRSDLVARAIELGLIEGMKIGFDFHFKQFYGKQGREKNIGKGPDKSGDLVPGFRPHIVWDLAANVIINMAYYQGSTRAPRILEQFCEQNVFPLINPEAIKEIYMDSEYTKEGHFKYFKQIKCSNGDIYMCLKKNKQIKKLIEPALKDESGWEKHDKKDESKLIHTQLPHSKIHLALVILRDREKKDNIRCFGTTNMNLGKNEILERYRYRWVIENGIKDLVSSYFLDEIYGLDPEKNEFEFYCVMLARLVYEYFLRELGGEYLNNTNGDKSSLQRMRNLLFEKRNCTIGINGDNDFVLTNIDGNEKSKIETDVIKMLLRLKEKGKTKCYGGINGGL</sequence>
<organism evidence="2 3">
    <name type="scientific">Candidatus Magnetoglobus multicellularis str. Araruama</name>
    <dbReference type="NCBI Taxonomy" id="890399"/>
    <lineage>
        <taxon>Bacteria</taxon>
        <taxon>Pseudomonadati</taxon>
        <taxon>Thermodesulfobacteriota</taxon>
        <taxon>Desulfobacteria</taxon>
        <taxon>Desulfobacterales</taxon>
        <taxon>Desulfobacteraceae</taxon>
        <taxon>Candidatus Magnetoglobus</taxon>
    </lineage>
</organism>
<comment type="caution">
    <text evidence="2">The sequence shown here is derived from an EMBL/GenBank/DDBJ whole genome shotgun (WGS) entry which is preliminary data.</text>
</comment>
<dbReference type="AlphaFoldDB" id="A0A1V1NYK2"/>
<feature type="domain" description="Transposase IS4-like" evidence="1">
    <location>
        <begin position="498"/>
        <end position="705"/>
    </location>
</feature>
<evidence type="ECO:0000313" key="3">
    <source>
        <dbReference type="Proteomes" id="UP000189670"/>
    </source>
</evidence>
<dbReference type="GO" id="GO:0006313">
    <property type="term" value="P:DNA transposition"/>
    <property type="evidence" value="ECO:0007669"/>
    <property type="project" value="InterPro"/>
</dbReference>
<dbReference type="Pfam" id="PF01609">
    <property type="entry name" value="DDE_Tnp_1"/>
    <property type="match status" value="1"/>
</dbReference>
<dbReference type="GO" id="GO:0003677">
    <property type="term" value="F:DNA binding"/>
    <property type="evidence" value="ECO:0007669"/>
    <property type="project" value="InterPro"/>
</dbReference>
<dbReference type="InterPro" id="IPR002559">
    <property type="entry name" value="Transposase_11"/>
</dbReference>
<evidence type="ECO:0000259" key="1">
    <source>
        <dbReference type="Pfam" id="PF01609"/>
    </source>
</evidence>
<dbReference type="Proteomes" id="UP000189670">
    <property type="component" value="Unassembled WGS sequence"/>
</dbReference>
<protein>
    <recommendedName>
        <fullName evidence="1">Transposase IS4-like domain-containing protein</fullName>
    </recommendedName>
</protein>
<reference evidence="3" key="1">
    <citation type="submission" date="2012-11" db="EMBL/GenBank/DDBJ databases">
        <authorList>
            <person name="Lucero-Rivera Y.E."/>
            <person name="Tovar-Ramirez D."/>
        </authorList>
    </citation>
    <scope>NUCLEOTIDE SEQUENCE [LARGE SCALE GENOMIC DNA]</scope>
    <source>
        <strain evidence="3">Araruama</strain>
    </source>
</reference>
<proteinExistence type="predicted"/>
<dbReference type="GO" id="GO:0004803">
    <property type="term" value="F:transposase activity"/>
    <property type="evidence" value="ECO:0007669"/>
    <property type="project" value="InterPro"/>
</dbReference>